<dbReference type="EMBL" id="FZOJ01000013">
    <property type="protein sequence ID" value="SNS56492.1"/>
    <property type="molecule type" value="Genomic_DNA"/>
</dbReference>
<proteinExistence type="predicted"/>
<dbReference type="Proteomes" id="UP000198304">
    <property type="component" value="Unassembled WGS sequence"/>
</dbReference>
<dbReference type="AlphaFoldDB" id="A0A239FJT5"/>
<keyword evidence="2" id="KW-1185">Reference proteome</keyword>
<reference evidence="1 2" key="1">
    <citation type="submission" date="2017-06" db="EMBL/GenBank/DDBJ databases">
        <authorList>
            <person name="Kim H.J."/>
            <person name="Triplett B.A."/>
        </authorList>
    </citation>
    <scope>NUCLEOTIDE SEQUENCE [LARGE SCALE GENOMIC DNA]</scope>
    <source>
        <strain evidence="1 2">SCA</strain>
    </source>
</reference>
<evidence type="ECO:0000313" key="2">
    <source>
        <dbReference type="Proteomes" id="UP000198304"/>
    </source>
</evidence>
<name>A0A239FJT5_9FIRM</name>
<evidence type="ECO:0000313" key="1">
    <source>
        <dbReference type="EMBL" id="SNS56492.1"/>
    </source>
</evidence>
<accession>A0A239FJT5</accession>
<gene>
    <name evidence="1" type="ORF">SAMN05446037_101323</name>
</gene>
<sequence length="418" mass="46745">MLYLGKEIEKAKAAVPKVVNARKQTGKKAAGKIAKNIQTKAVSAIPKRLKATTGTAKQITQKAAAAIPKVINPRNINPAKKAIDRGKNTAKEKGKQIKKIIDKKVKDGKERKERILDKLKKEWEDACTTVKRGTLTIGAVTAETVATGKKNWSEFQDRFLGRGKYARVDAITGAVPWIRKDDATTEAARGKVNIKPEVESEMIKKVGDDKGTGDDDIKEAIYVSSVNMWIKTQLEINSDNKKLINAHTLTLYDAEINKEITRFTVPYKEDYKFDIKMTQLTKKHPQTWSEPIDNGLDAASDLAGSISVASQGNISADYVTVAAFAAGVTKSMIDLNIPAKPDDIRIAVSVVDPNRKVNETSQIADYKVINYVRYVESEDEYRTYDTSDKGWYYPLFDGFARDKYYPSDYEKLNKYNFK</sequence>
<dbReference type="RefSeq" id="WP_089283471.1">
    <property type="nucleotide sequence ID" value="NZ_FZOJ01000013.1"/>
</dbReference>
<protein>
    <submittedName>
        <fullName evidence="1">Uncharacterized protein</fullName>
    </submittedName>
</protein>
<organism evidence="1 2">
    <name type="scientific">Anaerovirgula multivorans</name>
    <dbReference type="NCBI Taxonomy" id="312168"/>
    <lineage>
        <taxon>Bacteria</taxon>
        <taxon>Bacillati</taxon>
        <taxon>Bacillota</taxon>
        <taxon>Clostridia</taxon>
        <taxon>Peptostreptococcales</taxon>
        <taxon>Natronincolaceae</taxon>
        <taxon>Anaerovirgula</taxon>
    </lineage>
</organism>